<dbReference type="FunFam" id="1.20.5.170:FF:000025">
    <property type="entry name" value="nuclear factor interleukin-3-regulated protein-like"/>
    <property type="match status" value="1"/>
</dbReference>
<dbReference type="GO" id="GO:0000978">
    <property type="term" value="F:RNA polymerase II cis-regulatory region sequence-specific DNA binding"/>
    <property type="evidence" value="ECO:0007669"/>
    <property type="project" value="TreeGrafter"/>
</dbReference>
<evidence type="ECO:0000259" key="7">
    <source>
        <dbReference type="PROSITE" id="PS50217"/>
    </source>
</evidence>
<evidence type="ECO:0000313" key="9">
    <source>
        <dbReference type="Proteomes" id="UP000252519"/>
    </source>
</evidence>
<protein>
    <submittedName>
        <fullName evidence="8">Basic region leucine zipper</fullName>
    </submittedName>
</protein>
<dbReference type="STRING" id="29170.A0A368FBP2"/>
<evidence type="ECO:0000256" key="3">
    <source>
        <dbReference type="ARBA" id="ARBA00023125"/>
    </source>
</evidence>
<dbReference type="Pfam" id="PF07716">
    <property type="entry name" value="bZIP_2"/>
    <property type="match status" value="1"/>
</dbReference>
<sequence length="169" mass="18717">MSSSASPVPSVSCDEQHEVSSTSQSSPAPSAGAYSEPELQADMGRSAFRAVSGIPLTMQQRLLAMLQNEIPQPFASTAEEPCITTTTDSSESPSKRVDKDADYLERRRRNNDSARRSREVRRQREITNRQQVEMLEKENVQLRAQIALLRLEVSQLSLVLLAEGAKPLC</sequence>
<dbReference type="PROSITE" id="PS50217">
    <property type="entry name" value="BZIP"/>
    <property type="match status" value="1"/>
</dbReference>
<dbReference type="SUPFAM" id="SSF57959">
    <property type="entry name" value="Leucine zipper domain"/>
    <property type="match status" value="1"/>
</dbReference>
<dbReference type="PANTHER" id="PTHR23334">
    <property type="entry name" value="CCAAT/ENHANCER BINDING PROTEIN"/>
    <property type="match status" value="1"/>
</dbReference>
<dbReference type="Gene3D" id="1.20.5.170">
    <property type="match status" value="1"/>
</dbReference>
<accession>A0A368FBP2</accession>
<feature type="domain" description="BZIP" evidence="7">
    <location>
        <begin position="100"/>
        <end position="156"/>
    </location>
</feature>
<gene>
    <name evidence="8" type="ORF">ANCCAN_24748</name>
</gene>
<dbReference type="InterPro" id="IPR046347">
    <property type="entry name" value="bZIP_sf"/>
</dbReference>
<proteinExistence type="inferred from homology"/>
<keyword evidence="4" id="KW-0804">Transcription</keyword>
<dbReference type="PANTHER" id="PTHR23334:SF20">
    <property type="entry name" value="BASIC LEUCINE ZIPPER 24"/>
    <property type="match status" value="1"/>
</dbReference>
<feature type="compositionally biased region" description="Basic and acidic residues" evidence="6">
    <location>
        <begin position="93"/>
        <end position="122"/>
    </location>
</feature>
<dbReference type="InterPro" id="IPR031106">
    <property type="entry name" value="C/EBP"/>
</dbReference>
<feature type="region of interest" description="Disordered" evidence="6">
    <location>
        <begin position="1"/>
        <end position="40"/>
    </location>
</feature>
<dbReference type="SMART" id="SM00338">
    <property type="entry name" value="BRLZ"/>
    <property type="match status" value="1"/>
</dbReference>
<keyword evidence="2" id="KW-0805">Transcription regulation</keyword>
<feature type="compositionally biased region" description="Low complexity" evidence="6">
    <location>
        <begin position="19"/>
        <end position="38"/>
    </location>
</feature>
<feature type="compositionally biased region" description="Low complexity" evidence="6">
    <location>
        <begin position="1"/>
        <end position="12"/>
    </location>
</feature>
<dbReference type="OrthoDB" id="5874510at2759"/>
<evidence type="ECO:0000256" key="1">
    <source>
        <dbReference type="ARBA" id="ARBA00006079"/>
    </source>
</evidence>
<keyword evidence="9" id="KW-1185">Reference proteome</keyword>
<evidence type="ECO:0000256" key="5">
    <source>
        <dbReference type="ARBA" id="ARBA00023242"/>
    </source>
</evidence>
<dbReference type="GO" id="GO:0000981">
    <property type="term" value="F:DNA-binding transcription factor activity, RNA polymerase II-specific"/>
    <property type="evidence" value="ECO:0007669"/>
    <property type="project" value="TreeGrafter"/>
</dbReference>
<dbReference type="GO" id="GO:0006351">
    <property type="term" value="P:DNA-templated transcription"/>
    <property type="evidence" value="ECO:0007669"/>
    <property type="project" value="InterPro"/>
</dbReference>
<keyword evidence="3" id="KW-0238">DNA-binding</keyword>
<dbReference type="Proteomes" id="UP000252519">
    <property type="component" value="Unassembled WGS sequence"/>
</dbReference>
<evidence type="ECO:0000256" key="6">
    <source>
        <dbReference type="SAM" id="MobiDB-lite"/>
    </source>
</evidence>
<reference evidence="8 9" key="1">
    <citation type="submission" date="2014-10" db="EMBL/GenBank/DDBJ databases">
        <title>Draft genome of the hookworm Ancylostoma caninum.</title>
        <authorList>
            <person name="Mitreva M."/>
        </authorList>
    </citation>
    <scope>NUCLEOTIDE SEQUENCE [LARGE SCALE GENOMIC DNA]</scope>
    <source>
        <strain evidence="8 9">Baltimore</strain>
    </source>
</reference>
<keyword evidence="5" id="KW-0539">Nucleus</keyword>
<feature type="region of interest" description="Disordered" evidence="6">
    <location>
        <begin position="74"/>
        <end position="122"/>
    </location>
</feature>
<dbReference type="AlphaFoldDB" id="A0A368FBP2"/>
<evidence type="ECO:0000256" key="2">
    <source>
        <dbReference type="ARBA" id="ARBA00023015"/>
    </source>
</evidence>
<dbReference type="InterPro" id="IPR004827">
    <property type="entry name" value="bZIP"/>
</dbReference>
<comment type="caution">
    <text evidence="8">The sequence shown here is derived from an EMBL/GenBank/DDBJ whole genome shotgun (WGS) entry which is preliminary data.</text>
</comment>
<dbReference type="EMBL" id="JOJR01001922">
    <property type="protein sequence ID" value="RCN29492.1"/>
    <property type="molecule type" value="Genomic_DNA"/>
</dbReference>
<organism evidence="8 9">
    <name type="scientific">Ancylostoma caninum</name>
    <name type="common">Dog hookworm</name>
    <dbReference type="NCBI Taxonomy" id="29170"/>
    <lineage>
        <taxon>Eukaryota</taxon>
        <taxon>Metazoa</taxon>
        <taxon>Ecdysozoa</taxon>
        <taxon>Nematoda</taxon>
        <taxon>Chromadorea</taxon>
        <taxon>Rhabditida</taxon>
        <taxon>Rhabditina</taxon>
        <taxon>Rhabditomorpha</taxon>
        <taxon>Strongyloidea</taxon>
        <taxon>Ancylostomatidae</taxon>
        <taxon>Ancylostomatinae</taxon>
        <taxon>Ancylostoma</taxon>
    </lineage>
</organism>
<evidence type="ECO:0000256" key="4">
    <source>
        <dbReference type="ARBA" id="ARBA00023163"/>
    </source>
</evidence>
<evidence type="ECO:0000313" key="8">
    <source>
        <dbReference type="EMBL" id="RCN29492.1"/>
    </source>
</evidence>
<name>A0A368FBP2_ANCCA</name>
<feature type="compositionally biased region" description="Polar residues" evidence="6">
    <location>
        <begin position="83"/>
        <end position="92"/>
    </location>
</feature>
<comment type="similarity">
    <text evidence="1">Belongs to the bZIP family. NFIL3 subfamily.</text>
</comment>